<comment type="caution">
    <text evidence="1">The sequence shown here is derived from an EMBL/GenBank/DDBJ whole genome shotgun (WGS) entry which is preliminary data.</text>
</comment>
<gene>
    <name evidence="1" type="ORF">KSB_51060</name>
</gene>
<organism evidence="1 2">
    <name type="scientific">Ktedonobacter robiniae</name>
    <dbReference type="NCBI Taxonomy" id="2778365"/>
    <lineage>
        <taxon>Bacteria</taxon>
        <taxon>Bacillati</taxon>
        <taxon>Chloroflexota</taxon>
        <taxon>Ktedonobacteria</taxon>
        <taxon>Ktedonobacterales</taxon>
        <taxon>Ktedonobacteraceae</taxon>
        <taxon>Ktedonobacter</taxon>
    </lineage>
</organism>
<evidence type="ECO:0000313" key="1">
    <source>
        <dbReference type="EMBL" id="GHO56631.1"/>
    </source>
</evidence>
<dbReference type="EMBL" id="BNJG01000002">
    <property type="protein sequence ID" value="GHO56631.1"/>
    <property type="molecule type" value="Genomic_DNA"/>
</dbReference>
<evidence type="ECO:0000313" key="2">
    <source>
        <dbReference type="Proteomes" id="UP000654345"/>
    </source>
</evidence>
<sequence>MATAPFPNGGADPGSVSLLTKHDVAGLYLQIVFDISTLSRDHPTQ</sequence>
<proteinExistence type="predicted"/>
<protein>
    <submittedName>
        <fullName evidence="1">Uncharacterized protein</fullName>
    </submittedName>
</protein>
<accession>A0ABQ3UUX5</accession>
<dbReference type="Proteomes" id="UP000654345">
    <property type="component" value="Unassembled WGS sequence"/>
</dbReference>
<name>A0ABQ3UUX5_9CHLR</name>
<reference evidence="1 2" key="1">
    <citation type="journal article" date="2021" name="Int. J. Syst. Evol. Microbiol.">
        <title>Reticulibacter mediterranei gen. nov., sp. nov., within the new family Reticulibacteraceae fam. nov., and Ktedonospora formicarum gen. nov., sp. nov., Ktedonobacter robiniae sp. nov., Dictyobacter formicarum sp. nov. and Dictyobacter arantiisoli sp. nov., belonging to the class Ktedonobacteria.</title>
        <authorList>
            <person name="Yabe S."/>
            <person name="Zheng Y."/>
            <person name="Wang C.M."/>
            <person name="Sakai Y."/>
            <person name="Abe K."/>
            <person name="Yokota A."/>
            <person name="Donadio S."/>
            <person name="Cavaletti L."/>
            <person name="Monciardini P."/>
        </authorList>
    </citation>
    <scope>NUCLEOTIDE SEQUENCE [LARGE SCALE GENOMIC DNA]</scope>
    <source>
        <strain evidence="1 2">SOSP1-30</strain>
    </source>
</reference>
<keyword evidence="2" id="KW-1185">Reference proteome</keyword>